<gene>
    <name evidence="1" type="ORF">G8065_003883</name>
</gene>
<evidence type="ECO:0000313" key="1">
    <source>
        <dbReference type="EMBL" id="HAG3556525.1"/>
    </source>
</evidence>
<reference evidence="1" key="2">
    <citation type="submission" date="2020-02" db="EMBL/GenBank/DDBJ databases">
        <authorList>
            <consortium name="NCBI Pathogen Detection Project"/>
        </authorList>
    </citation>
    <scope>NUCLEOTIDE SEQUENCE</scope>
    <source>
        <strain evidence="1">MA.MC_08-1156</strain>
    </source>
</reference>
<protein>
    <submittedName>
        <fullName evidence="1">Uncharacterized protein</fullName>
    </submittedName>
</protein>
<reference evidence="1" key="1">
    <citation type="journal article" date="2018" name="Genome Biol.">
        <title>SKESA: strategic k-mer extension for scrupulous assemblies.</title>
        <authorList>
            <person name="Souvorov A."/>
            <person name="Agarwala R."/>
            <person name="Lipman D.J."/>
        </authorList>
    </citation>
    <scope>NUCLEOTIDE SEQUENCE</scope>
    <source>
        <strain evidence="1">MA.MC_08-1156</strain>
    </source>
</reference>
<accession>A0A762D808</accession>
<proteinExistence type="predicted"/>
<sequence length="66" mass="7629">MTIDAILGQLVKKDWSSTPLLEVREVYTGSFSVTWFYPEPEKVGLKGQWVHWHRDAFIGFDDGVPF</sequence>
<dbReference type="EMBL" id="DAAYCB010000010">
    <property type="protein sequence ID" value="HAG3556525.1"/>
    <property type="molecule type" value="Genomic_DNA"/>
</dbReference>
<organism evidence="1">
    <name type="scientific">Salmonella enterica</name>
    <name type="common">Salmonella choleraesuis</name>
    <dbReference type="NCBI Taxonomy" id="28901"/>
    <lineage>
        <taxon>Bacteria</taxon>
        <taxon>Pseudomonadati</taxon>
        <taxon>Pseudomonadota</taxon>
        <taxon>Gammaproteobacteria</taxon>
        <taxon>Enterobacterales</taxon>
        <taxon>Enterobacteriaceae</taxon>
        <taxon>Salmonella</taxon>
    </lineage>
</organism>
<name>A0A762D808_SALER</name>
<dbReference type="AlphaFoldDB" id="A0A762D808"/>
<comment type="caution">
    <text evidence="1">The sequence shown here is derived from an EMBL/GenBank/DDBJ whole genome shotgun (WGS) entry which is preliminary data.</text>
</comment>